<sequence>MPSEHDPERRQFYRIEDRVGLECRQLQGEPTGPPETLFEGGETLPLAEELRRHDAEIRHQLGLLSESDRVLSQLARALNEKLDTVARIMTFQQNPLQDSEWVHVTLSEGGLSFITADSTPELDSLMAVRLTLMPELSQVAAYARVVSVDATDNGNRLHLQFHNMEDAERQQIARHVLRLQARERQQARQRREQRGDTP</sequence>
<dbReference type="OrthoDB" id="9780702at2"/>
<dbReference type="Pfam" id="PF07238">
    <property type="entry name" value="PilZ"/>
    <property type="match status" value="1"/>
</dbReference>
<feature type="domain" description="PilZ" evidence="1">
    <location>
        <begin position="104"/>
        <end position="177"/>
    </location>
</feature>
<comment type="caution">
    <text evidence="2">The sequence shown here is derived from an EMBL/GenBank/DDBJ whole genome shotgun (WGS) entry which is preliminary data.</text>
</comment>
<dbReference type="Gene3D" id="2.40.10.220">
    <property type="entry name" value="predicted glycosyltransferase like domains"/>
    <property type="match status" value="1"/>
</dbReference>
<reference evidence="2 3" key="1">
    <citation type="submission" date="2017-08" db="EMBL/GenBank/DDBJ databases">
        <title>Halovibrio sewagensis sp. nov., isolated from wastewater of high salinity.</title>
        <authorList>
            <person name="Dong X."/>
            <person name="Zhang G."/>
        </authorList>
    </citation>
    <scope>NUCLEOTIDE SEQUENCE [LARGE SCALE GENOMIC DNA]</scope>
    <source>
        <strain evidence="2 3">YL5-2</strain>
    </source>
</reference>
<dbReference type="EMBL" id="NSKD01000002">
    <property type="protein sequence ID" value="PAU81447.1"/>
    <property type="molecule type" value="Genomic_DNA"/>
</dbReference>
<accession>A0A2A2F9T8</accession>
<proteinExistence type="predicted"/>
<evidence type="ECO:0000259" key="1">
    <source>
        <dbReference type="Pfam" id="PF07238"/>
    </source>
</evidence>
<dbReference type="GO" id="GO:0035438">
    <property type="term" value="F:cyclic-di-GMP binding"/>
    <property type="evidence" value="ECO:0007669"/>
    <property type="project" value="InterPro"/>
</dbReference>
<name>A0A2A2F9T8_9GAMM</name>
<dbReference type="AlphaFoldDB" id="A0A2A2F9T8"/>
<keyword evidence="3" id="KW-1185">Reference proteome</keyword>
<dbReference type="Proteomes" id="UP000218896">
    <property type="component" value="Unassembled WGS sequence"/>
</dbReference>
<evidence type="ECO:0000313" key="2">
    <source>
        <dbReference type="EMBL" id="PAU81447.1"/>
    </source>
</evidence>
<organism evidence="2 3">
    <name type="scientific">Halovibrio salipaludis</name>
    <dbReference type="NCBI Taxonomy" id="2032626"/>
    <lineage>
        <taxon>Bacteria</taxon>
        <taxon>Pseudomonadati</taxon>
        <taxon>Pseudomonadota</taxon>
        <taxon>Gammaproteobacteria</taxon>
        <taxon>Oceanospirillales</taxon>
        <taxon>Halomonadaceae</taxon>
        <taxon>Halovibrio</taxon>
    </lineage>
</organism>
<dbReference type="RefSeq" id="WP_095617163.1">
    <property type="nucleotide sequence ID" value="NZ_NSKD01000002.1"/>
</dbReference>
<protein>
    <submittedName>
        <fullName evidence="2">PilZ domain-containing protein</fullName>
    </submittedName>
</protein>
<dbReference type="InterPro" id="IPR009875">
    <property type="entry name" value="PilZ_domain"/>
</dbReference>
<gene>
    <name evidence="2" type="ORF">CK501_06700</name>
</gene>
<evidence type="ECO:0000313" key="3">
    <source>
        <dbReference type="Proteomes" id="UP000218896"/>
    </source>
</evidence>